<sequence>MELGHLFQGHALNAVDAKGRVSVPAGFRALIEKRALGAGLDPDNTLSIGEHASGDCLTALDPVASAEMDRQLQASVAELPAIEQMAALEAARLDSFGSLEPVKFDGAGRMVLTPMLRMLGQIEDLAFFIGAGSSFQIWNPLVALDRLPATSRARKPLQFLLRERGVAL</sequence>
<keyword evidence="1" id="KW-0805">Transcription regulation</keyword>
<feature type="domain" description="SpoVT-AbrB" evidence="3">
    <location>
        <begin position="10"/>
        <end position="64"/>
    </location>
</feature>
<dbReference type="Gene3D" id="3.40.1550.20">
    <property type="entry name" value="Transcriptional regulator MraZ domain"/>
    <property type="match status" value="1"/>
</dbReference>
<organism evidence="4 5">
    <name type="scientific">Sphingomonas morindae</name>
    <dbReference type="NCBI Taxonomy" id="1541170"/>
    <lineage>
        <taxon>Bacteria</taxon>
        <taxon>Pseudomonadati</taxon>
        <taxon>Pseudomonadota</taxon>
        <taxon>Alphaproteobacteria</taxon>
        <taxon>Sphingomonadales</taxon>
        <taxon>Sphingomonadaceae</taxon>
        <taxon>Sphingomonas</taxon>
    </lineage>
</organism>
<comment type="similarity">
    <text evidence="1">Belongs to the MraZ family.</text>
</comment>
<dbReference type="SUPFAM" id="SSF89447">
    <property type="entry name" value="AbrB/MazE/MraZ-like"/>
    <property type="match status" value="1"/>
</dbReference>
<dbReference type="CDD" id="cd16321">
    <property type="entry name" value="MraZ_C"/>
    <property type="match status" value="1"/>
</dbReference>
<dbReference type="InterPro" id="IPR038619">
    <property type="entry name" value="MraZ_sf"/>
</dbReference>
<comment type="subcellular location">
    <subcellularLocation>
        <location evidence="1">Cytoplasm</location>
        <location evidence="1">Nucleoid</location>
    </subcellularLocation>
</comment>
<dbReference type="RefSeq" id="WP_252167447.1">
    <property type="nucleotide sequence ID" value="NZ_CP084930.1"/>
</dbReference>
<evidence type="ECO:0000256" key="2">
    <source>
        <dbReference type="PROSITE-ProRule" id="PRU01076"/>
    </source>
</evidence>
<reference evidence="4" key="1">
    <citation type="journal article" date="2022" name="Toxins">
        <title>Genomic Analysis of Sphingopyxis sp. USTB-05 for Biodegrading Cyanobacterial Hepatotoxins.</title>
        <authorList>
            <person name="Liu C."/>
            <person name="Xu Q."/>
            <person name="Zhao Z."/>
            <person name="Zhang H."/>
            <person name="Liu X."/>
            <person name="Yin C."/>
            <person name="Liu Y."/>
            <person name="Yan H."/>
        </authorList>
    </citation>
    <scope>NUCLEOTIDE SEQUENCE</scope>
    <source>
        <strain evidence="4">NBD5</strain>
    </source>
</reference>
<keyword evidence="1 2" id="KW-0238">DNA-binding</keyword>
<name>A0ABY4XA67_9SPHN</name>
<dbReference type="InterPro" id="IPR035642">
    <property type="entry name" value="MraZ_N"/>
</dbReference>
<dbReference type="InterPro" id="IPR007159">
    <property type="entry name" value="SpoVT-AbrB_dom"/>
</dbReference>
<dbReference type="InterPro" id="IPR003444">
    <property type="entry name" value="MraZ"/>
</dbReference>
<evidence type="ECO:0000256" key="1">
    <source>
        <dbReference type="HAMAP-Rule" id="MF_01008"/>
    </source>
</evidence>
<dbReference type="CDD" id="cd16320">
    <property type="entry name" value="MraZ_N"/>
    <property type="match status" value="1"/>
</dbReference>
<evidence type="ECO:0000313" key="4">
    <source>
        <dbReference type="EMBL" id="USI73641.1"/>
    </source>
</evidence>
<proteinExistence type="inferred from homology"/>
<keyword evidence="1" id="KW-0804">Transcription</keyword>
<dbReference type="InterPro" id="IPR035644">
    <property type="entry name" value="MraZ_C"/>
</dbReference>
<evidence type="ECO:0000313" key="5">
    <source>
        <dbReference type="Proteomes" id="UP001056937"/>
    </source>
</evidence>
<dbReference type="InterPro" id="IPR037914">
    <property type="entry name" value="SpoVT-AbrB_sf"/>
</dbReference>
<dbReference type="EMBL" id="CP084930">
    <property type="protein sequence ID" value="USI73641.1"/>
    <property type="molecule type" value="Genomic_DNA"/>
</dbReference>
<protein>
    <recommendedName>
        <fullName evidence="1">Transcriptional regulator MraZ</fullName>
    </recommendedName>
</protein>
<dbReference type="PROSITE" id="PS51740">
    <property type="entry name" value="SPOVT_ABRB"/>
    <property type="match status" value="1"/>
</dbReference>
<accession>A0ABY4XA67</accession>
<dbReference type="HAMAP" id="MF_01008">
    <property type="entry name" value="MraZ"/>
    <property type="match status" value="1"/>
</dbReference>
<dbReference type="Proteomes" id="UP001056937">
    <property type="component" value="Chromosome 1"/>
</dbReference>
<evidence type="ECO:0000259" key="3">
    <source>
        <dbReference type="PROSITE" id="PS51740"/>
    </source>
</evidence>
<keyword evidence="1" id="KW-0963">Cytoplasm</keyword>
<comment type="subunit">
    <text evidence="1">Forms oligomers.</text>
</comment>
<gene>
    <name evidence="1" type="primary">mraZ</name>
    <name evidence="4" type="ORF">LHA26_03980</name>
</gene>
<keyword evidence="5" id="KW-1185">Reference proteome</keyword>